<dbReference type="Proteomes" id="UP000528964">
    <property type="component" value="Unassembled WGS sequence"/>
</dbReference>
<dbReference type="EMBL" id="JACIDR010000005">
    <property type="protein sequence ID" value="MBB3974200.1"/>
    <property type="molecule type" value="Genomic_DNA"/>
</dbReference>
<dbReference type="AlphaFoldDB" id="A0A7W6CZY1"/>
<evidence type="ECO:0000313" key="2">
    <source>
        <dbReference type="Proteomes" id="UP000528964"/>
    </source>
</evidence>
<name>A0A7W6CZY1_9HYPH</name>
<dbReference type="InterPro" id="IPR053838">
    <property type="entry name" value="DUF6925"/>
</dbReference>
<reference evidence="1 2" key="1">
    <citation type="submission" date="2020-08" db="EMBL/GenBank/DDBJ databases">
        <title>Genomic Encyclopedia of Type Strains, Phase IV (KMG-IV): sequencing the most valuable type-strain genomes for metagenomic binning, comparative biology and taxonomic classification.</title>
        <authorList>
            <person name="Goeker M."/>
        </authorList>
    </citation>
    <scope>NUCLEOTIDE SEQUENCE [LARGE SCALE GENOMIC DNA]</scope>
    <source>
        <strain evidence="1 2">DSM 25481</strain>
    </source>
</reference>
<proteinExistence type="predicted"/>
<protein>
    <submittedName>
        <fullName evidence="1">Uncharacterized protein</fullName>
    </submittedName>
</protein>
<evidence type="ECO:0000313" key="1">
    <source>
        <dbReference type="EMBL" id="MBB3974200.1"/>
    </source>
</evidence>
<organism evidence="1 2">
    <name type="scientific">Hansschlegelia beijingensis</name>
    <dbReference type="NCBI Taxonomy" id="1133344"/>
    <lineage>
        <taxon>Bacteria</taxon>
        <taxon>Pseudomonadati</taxon>
        <taxon>Pseudomonadota</taxon>
        <taxon>Alphaproteobacteria</taxon>
        <taxon>Hyphomicrobiales</taxon>
        <taxon>Methylopilaceae</taxon>
        <taxon>Hansschlegelia</taxon>
    </lineage>
</organism>
<comment type="caution">
    <text evidence="1">The sequence shown here is derived from an EMBL/GenBank/DDBJ whole genome shotgun (WGS) entry which is preliminary data.</text>
</comment>
<keyword evidence="2" id="KW-1185">Reference proteome</keyword>
<sequence length="302" mass="33185">MTEVQALLERHLRSPETHWHIGTFGVVAEFMRDADEPVAFPDDGGLAAFTARGAIRLEATADLALFAYETAASRAKSWGHHVALCLPRDACAMNRRKVITELGRDHQAVRADDRRCLLFDLGLDRPQVDACVRTSDLRLIDILRRAEGRSFFDASHGALTAVLKASPHRVFMTRIGRAEVFQPIPAEGATTPPGPHTHVLPKLMRTGRTHAANAPIPEHLAPCGGFAPPHPYRDARGLPAPFDPERHASFQSLLDRFGDQRLVAVKRAAAYEIHGDDLKPLTRPERMAARVGALQRGLPTAP</sequence>
<dbReference type="Pfam" id="PF21973">
    <property type="entry name" value="DUF6925"/>
    <property type="match status" value="1"/>
</dbReference>
<gene>
    <name evidence="1" type="ORF">GGR24_002881</name>
</gene>
<dbReference type="RefSeq" id="WP_183396055.1">
    <property type="nucleotide sequence ID" value="NZ_JACIDR010000005.1"/>
</dbReference>
<accession>A0A7W6CZY1</accession>